<organism evidence="1 2">
    <name type="scientific">Halobacterium phage phiH</name>
    <name type="common">Bacteriophage phi-H</name>
    <dbReference type="NCBI Taxonomy" id="169684"/>
    <lineage>
        <taxon>Viruses</taxon>
        <taxon>Duplodnaviria</taxon>
        <taxon>Heunggongvirae</taxon>
        <taxon>Uroviricota</taxon>
        <taxon>Caudoviricetes</taxon>
        <taxon>Vertoviridae</taxon>
        <taxon>Myohalovirus</taxon>
        <taxon>Myohalovirus spontanei</taxon>
        <taxon>Myohalovirus phiH</taxon>
    </lineage>
</organism>
<evidence type="ECO:0000313" key="1">
    <source>
        <dbReference type="EMBL" id="AYM00266.1"/>
    </source>
</evidence>
<dbReference type="Pfam" id="PF13783">
    <property type="entry name" value="DUF4177"/>
    <property type="match status" value="1"/>
</dbReference>
<keyword evidence="2" id="KW-1185">Reference proteome</keyword>
<organismHost>
    <name type="scientific">Halobacterium salinarum</name>
    <name type="common">Halobacterium halobium</name>
    <dbReference type="NCBI Taxonomy" id="2242"/>
</organismHost>
<dbReference type="Proteomes" id="UP000277198">
    <property type="component" value="Segment"/>
</dbReference>
<gene>
    <name evidence="1" type="ORF">PhiH1_095</name>
</gene>
<dbReference type="InterPro" id="IPR025234">
    <property type="entry name" value="YjzH-like"/>
</dbReference>
<evidence type="ECO:0000313" key="2">
    <source>
        <dbReference type="Proteomes" id="UP000277198"/>
    </source>
</evidence>
<name>A0A3G1ZKP5_BPPHH</name>
<reference evidence="1 2" key="1">
    <citation type="journal article" date="2018" name="Genes (Basel)">
        <title>Complete Genome Sequence of the Model Halovirus PhiH1 (PhiH1).</title>
        <authorList>
            <person name="Dyall-Smith M."/>
            <person name="Pfeifer F."/>
            <person name="Witte A."/>
            <person name="Oesterhelt D."/>
            <person name="Pfeiffer F."/>
        </authorList>
    </citation>
    <scope>NUCLEOTIDE SEQUENCE [LARGE SCALE GENOMIC DNA]</scope>
    <source>
        <strain evidence="1">Variant phiH1</strain>
    </source>
</reference>
<accession>A0A3G1ZKP5</accession>
<dbReference type="EMBL" id="MK002701">
    <property type="protein sequence ID" value="AYM00266.1"/>
    <property type="molecule type" value="Genomic_DNA"/>
</dbReference>
<protein>
    <submittedName>
        <fullName evidence="1">DUF4177 domain protein</fullName>
    </submittedName>
</protein>
<sequence>MSQDQRFEYTTVKIVWGDFEDEAEDKFNEMAEDGWQLVETAEVNSHTGYYIFERPVE</sequence>
<proteinExistence type="predicted"/>